<comment type="caution">
    <text evidence="1">The sequence shown here is derived from an EMBL/GenBank/DDBJ whole genome shotgun (WGS) entry which is preliminary data.</text>
</comment>
<organism evidence="1 2">
    <name type="scientific">Vibrio maritimus</name>
    <dbReference type="NCBI Taxonomy" id="990268"/>
    <lineage>
        <taxon>Bacteria</taxon>
        <taxon>Pseudomonadati</taxon>
        <taxon>Pseudomonadota</taxon>
        <taxon>Gammaproteobacteria</taxon>
        <taxon>Vibrionales</taxon>
        <taxon>Vibrionaceae</taxon>
        <taxon>Vibrio</taxon>
    </lineage>
</organism>
<sequence>MPSRLERIAIIEQHLQTVEWSMCQSDTKKPPVMDAETT</sequence>
<reference evidence="1 2" key="2">
    <citation type="submission" date="2014-09" db="EMBL/GenBank/DDBJ databases">
        <authorList>
            <consortium name="NBRP consortium"/>
            <person name="Sawabe T."/>
            <person name="Meirelles P."/>
            <person name="Nakanishi M."/>
            <person name="Sayaka M."/>
            <person name="Hattori M."/>
            <person name="Ohkuma M."/>
        </authorList>
    </citation>
    <scope>NUCLEOTIDE SEQUENCE [LARGE SCALE GENOMIC DNA]</scope>
    <source>
        <strain evidence="1 2">JCM 19240</strain>
    </source>
</reference>
<accession>A0A090T3Q2</accession>
<dbReference type="Proteomes" id="UP000029224">
    <property type="component" value="Unassembled WGS sequence"/>
</dbReference>
<reference evidence="1 2" key="1">
    <citation type="submission" date="2014-09" db="EMBL/GenBank/DDBJ databases">
        <title>Vibrio maritimus JCM 19240. (C210) whole genome shotgun sequence.</title>
        <authorList>
            <person name="Sawabe T."/>
            <person name="Meirelles P."/>
            <person name="Nakanishi M."/>
            <person name="Sayaka M."/>
            <person name="Hattori M."/>
            <person name="Ohkuma M."/>
        </authorList>
    </citation>
    <scope>NUCLEOTIDE SEQUENCE [LARGE SCALE GENOMIC DNA]</scope>
    <source>
        <strain evidence="1 2">JCM 19240</strain>
    </source>
</reference>
<protein>
    <submittedName>
        <fullName evidence="1">Uncharacterized protein</fullName>
    </submittedName>
</protein>
<dbReference type="EMBL" id="BBMT01000005">
    <property type="protein sequence ID" value="GAL34585.1"/>
    <property type="molecule type" value="Genomic_DNA"/>
</dbReference>
<evidence type="ECO:0000313" key="2">
    <source>
        <dbReference type="Proteomes" id="UP000029224"/>
    </source>
</evidence>
<keyword evidence="2" id="KW-1185">Reference proteome</keyword>
<name>A0A090T3Q2_9VIBR</name>
<evidence type="ECO:0000313" key="1">
    <source>
        <dbReference type="EMBL" id="GAL34585.1"/>
    </source>
</evidence>
<proteinExistence type="predicted"/>
<dbReference type="AlphaFoldDB" id="A0A090T3Q2"/>
<gene>
    <name evidence="1" type="ORF">JCM19240_4135</name>
</gene>